<comment type="caution">
    <text evidence="2">The sequence shown here is derived from an EMBL/GenBank/DDBJ whole genome shotgun (WGS) entry which is preliminary data.</text>
</comment>
<evidence type="ECO:0000256" key="1">
    <source>
        <dbReference type="SAM" id="MobiDB-lite"/>
    </source>
</evidence>
<gene>
    <name evidence="2" type="ORF">INT45_004299</name>
</gene>
<organism evidence="2 3">
    <name type="scientific">Circinella minor</name>
    <dbReference type="NCBI Taxonomy" id="1195481"/>
    <lineage>
        <taxon>Eukaryota</taxon>
        <taxon>Fungi</taxon>
        <taxon>Fungi incertae sedis</taxon>
        <taxon>Mucoromycota</taxon>
        <taxon>Mucoromycotina</taxon>
        <taxon>Mucoromycetes</taxon>
        <taxon>Mucorales</taxon>
        <taxon>Lichtheimiaceae</taxon>
        <taxon>Circinella</taxon>
    </lineage>
</organism>
<dbReference type="EMBL" id="JAEPRB010000008">
    <property type="protein sequence ID" value="KAG2227344.1"/>
    <property type="molecule type" value="Genomic_DNA"/>
</dbReference>
<proteinExistence type="predicted"/>
<dbReference type="AlphaFoldDB" id="A0A8H7SDE6"/>
<dbReference type="Proteomes" id="UP000646827">
    <property type="component" value="Unassembled WGS sequence"/>
</dbReference>
<evidence type="ECO:0000313" key="3">
    <source>
        <dbReference type="Proteomes" id="UP000646827"/>
    </source>
</evidence>
<feature type="region of interest" description="Disordered" evidence="1">
    <location>
        <begin position="441"/>
        <end position="461"/>
    </location>
</feature>
<feature type="compositionally biased region" description="Polar residues" evidence="1">
    <location>
        <begin position="502"/>
        <end position="534"/>
    </location>
</feature>
<feature type="region of interest" description="Disordered" evidence="1">
    <location>
        <begin position="368"/>
        <end position="426"/>
    </location>
</feature>
<feature type="region of interest" description="Disordered" evidence="1">
    <location>
        <begin position="493"/>
        <end position="534"/>
    </location>
</feature>
<name>A0A8H7SDE6_9FUNG</name>
<dbReference type="OrthoDB" id="5564103at2759"/>
<protein>
    <submittedName>
        <fullName evidence="2">Uncharacterized protein</fullName>
    </submittedName>
</protein>
<accession>A0A8H7SDE6</accession>
<evidence type="ECO:0000313" key="2">
    <source>
        <dbReference type="EMBL" id="KAG2227344.1"/>
    </source>
</evidence>
<keyword evidence="3" id="KW-1185">Reference proteome</keyword>
<feature type="compositionally biased region" description="Polar residues" evidence="1">
    <location>
        <begin position="287"/>
        <end position="311"/>
    </location>
</feature>
<feature type="compositionally biased region" description="Acidic residues" evidence="1">
    <location>
        <begin position="368"/>
        <end position="394"/>
    </location>
</feature>
<sequence length="652" mass="74166">MSGHVVYACACLNIKLHLANKYLLNNHNNDRAECFIRLNDPSIEGRQFELGMGGVQAEYNTLTTTQLVGTDLSWMTVTCLNCSTGNVYSVQRPTSERRHIETYPVDIHSLYRSGDRVIIHNNTVYGNEIDQIKQKQNYSNNFKIVLNTDASAEKENEGFNVDKTKIPGDLYSQHGQLRQILEQSLKQMELATEQRIELFRQEQLQRLERDSEQAKCDCEFLWHKILEASRTVNEEKQVRKRLVDSDHHRIALENNSNSTTTTLNSNNHVRFASNNDNEKQKQQQNESATSSYSRQFSTQQQIATPSTSSFIAPSSLRRSSFALDERVIATSWKRTNVPDLSHLNNNNNQSPSIEENFKKENDDLALSDQDEESDGLFDLDEEIDVDDYEDDDRNENEVKDNESIQKDPSSSSLSGMDKNKMDWTKRRRKSNTKYLSVFEEDNDDDDYDESRNRSSNGNDLLSSSVSAYATSVPIAISHNNEYINDAMKQLPNENVVNPADQDPTTTSLLSSSIQKNTAQNNDKETISSSPSSQATKAYDQFSLADQEASKLFPANERRRKSIAAVTTINIGTTPRPQLDSLVGRSLDTRRRPSALKNSFIAEHHYHHETNSEDEQEGPMVPPHILAANTFTDETEELFGSVPRSNTWRKTYD</sequence>
<reference evidence="2 3" key="1">
    <citation type="submission" date="2020-12" db="EMBL/GenBank/DDBJ databases">
        <title>Metabolic potential, ecology and presence of endohyphal bacteria is reflected in genomic diversity of Mucoromycotina.</title>
        <authorList>
            <person name="Muszewska A."/>
            <person name="Okrasinska A."/>
            <person name="Steczkiewicz K."/>
            <person name="Drgas O."/>
            <person name="Orlowska M."/>
            <person name="Perlinska-Lenart U."/>
            <person name="Aleksandrzak-Piekarczyk T."/>
            <person name="Szatraj K."/>
            <person name="Zielenkiewicz U."/>
            <person name="Pilsyk S."/>
            <person name="Malc E."/>
            <person name="Mieczkowski P."/>
            <person name="Kruszewska J.S."/>
            <person name="Biernat P."/>
            <person name="Pawlowska J."/>
        </authorList>
    </citation>
    <scope>NUCLEOTIDE SEQUENCE [LARGE SCALE GENOMIC DNA]</scope>
    <source>
        <strain evidence="2 3">CBS 142.35</strain>
    </source>
</reference>
<feature type="region of interest" description="Disordered" evidence="1">
    <location>
        <begin position="249"/>
        <end position="311"/>
    </location>
</feature>
<feature type="compositionally biased region" description="Basic and acidic residues" evidence="1">
    <location>
        <begin position="395"/>
        <end position="405"/>
    </location>
</feature>
<feature type="compositionally biased region" description="Low complexity" evidence="1">
    <location>
        <begin position="254"/>
        <end position="267"/>
    </location>
</feature>